<dbReference type="PANTHER" id="PTHR46622:SF1">
    <property type="entry name" value="DNA-DEPENDENT METALLOPROTEASE WSS1"/>
    <property type="match status" value="1"/>
</dbReference>
<comment type="caution">
    <text evidence="3">The sequence shown here is derived from an EMBL/GenBank/DDBJ whole genome shotgun (WGS) entry which is preliminary data.</text>
</comment>
<reference evidence="3 4" key="1">
    <citation type="journal article" date="2024" name="Nat. Commun.">
        <title>Phylogenomics reveals the evolutionary origins of lichenization in chlorophyte algae.</title>
        <authorList>
            <person name="Puginier C."/>
            <person name="Libourel C."/>
            <person name="Otte J."/>
            <person name="Skaloud P."/>
            <person name="Haon M."/>
            <person name="Grisel S."/>
            <person name="Petersen M."/>
            <person name="Berrin J.G."/>
            <person name="Delaux P.M."/>
            <person name="Dal Grande F."/>
            <person name="Keller J."/>
        </authorList>
    </citation>
    <scope>NUCLEOTIDE SEQUENCE [LARGE SCALE GENOMIC DNA]</scope>
    <source>
        <strain evidence="3 4">SAG 2145</strain>
    </source>
</reference>
<dbReference type="EMBL" id="JALJOS010000003">
    <property type="protein sequence ID" value="KAK9841194.1"/>
    <property type="molecule type" value="Genomic_DNA"/>
</dbReference>
<feature type="domain" description="WLM" evidence="2">
    <location>
        <begin position="4"/>
        <end position="179"/>
    </location>
</feature>
<dbReference type="Proteomes" id="UP001438707">
    <property type="component" value="Unassembled WGS sequence"/>
</dbReference>
<accession>A0AAW1S608</accession>
<dbReference type="GO" id="GO:0008237">
    <property type="term" value="F:metallopeptidase activity"/>
    <property type="evidence" value="ECO:0007669"/>
    <property type="project" value="TreeGrafter"/>
</dbReference>
<feature type="region of interest" description="Disordered" evidence="1">
    <location>
        <begin position="276"/>
        <end position="324"/>
    </location>
</feature>
<dbReference type="GO" id="GO:0006281">
    <property type="term" value="P:DNA repair"/>
    <property type="evidence" value="ECO:0007669"/>
    <property type="project" value="TreeGrafter"/>
</dbReference>
<name>A0AAW1S608_9CHLO</name>
<gene>
    <name evidence="3" type="ORF">WJX74_001738</name>
</gene>
<evidence type="ECO:0000256" key="1">
    <source>
        <dbReference type="SAM" id="MobiDB-lite"/>
    </source>
</evidence>
<dbReference type="GO" id="GO:0005634">
    <property type="term" value="C:nucleus"/>
    <property type="evidence" value="ECO:0007669"/>
    <property type="project" value="TreeGrafter"/>
</dbReference>
<dbReference type="PROSITE" id="PS51397">
    <property type="entry name" value="WLM"/>
    <property type="match status" value="1"/>
</dbReference>
<dbReference type="Pfam" id="PF08325">
    <property type="entry name" value="WLM"/>
    <property type="match status" value="1"/>
</dbReference>
<dbReference type="AlphaFoldDB" id="A0AAW1S608"/>
<evidence type="ECO:0000259" key="2">
    <source>
        <dbReference type="PROSITE" id="PS51397"/>
    </source>
</evidence>
<evidence type="ECO:0000313" key="4">
    <source>
        <dbReference type="Proteomes" id="UP001438707"/>
    </source>
</evidence>
<organism evidence="3 4">
    <name type="scientific">Apatococcus lobatus</name>
    <dbReference type="NCBI Taxonomy" id="904363"/>
    <lineage>
        <taxon>Eukaryota</taxon>
        <taxon>Viridiplantae</taxon>
        <taxon>Chlorophyta</taxon>
        <taxon>core chlorophytes</taxon>
        <taxon>Trebouxiophyceae</taxon>
        <taxon>Chlorellales</taxon>
        <taxon>Chlorellaceae</taxon>
        <taxon>Apatococcus</taxon>
    </lineage>
</organism>
<protein>
    <recommendedName>
        <fullName evidence="2">WLM domain-containing protein</fullName>
    </recommendedName>
</protein>
<proteinExistence type="predicted"/>
<sequence>MPVASQTQDVYKVLDIKTLNKPGSSEVLKLLQLVARQVQPILRARKWRVPLLSEFSPRNPCLLGLNIGGGGGATQEIKVRVRKAGDEASFYPYDFILGTMLHEITHNVHGPHDAVFYKMLDTLTEECETLMAKGISGSGQGFDAASKGRLGSHSFIPTHNPPETQLKNVMLKAAESRAKQQAIMSAGPRRLGGSMRLPPNLTPAMAAAHAAECRAQDNLWCASQQTSGPQSSQDPDVIEILENVPPASRPQSVEPSAHACASRSQSLLPAANVFSSSSQQSCPAPPAAQAPDFPGLRPAGSSAQQHHMQDMKRATPWTQHSPGLGVMAPLGQHALMVPPAAQRS</sequence>
<keyword evidence="4" id="KW-1185">Reference proteome</keyword>
<dbReference type="PANTHER" id="PTHR46622">
    <property type="entry name" value="DNA-DEPENDENT METALLOPROTEASE WSS1"/>
    <property type="match status" value="1"/>
</dbReference>
<dbReference type="InterPro" id="IPR013536">
    <property type="entry name" value="WLM_dom"/>
</dbReference>
<dbReference type="InterPro" id="IPR053000">
    <property type="entry name" value="WSS1-like_metalloprotease"/>
</dbReference>
<evidence type="ECO:0000313" key="3">
    <source>
        <dbReference type="EMBL" id="KAK9841194.1"/>
    </source>
</evidence>